<feature type="compositionally biased region" description="Low complexity" evidence="15">
    <location>
        <begin position="487"/>
        <end position="501"/>
    </location>
</feature>
<evidence type="ECO:0000256" key="7">
    <source>
        <dbReference type="ARBA" id="ARBA00022729"/>
    </source>
</evidence>
<dbReference type="RefSeq" id="XP_034011209.1">
    <property type="nucleotide sequence ID" value="XM_034156813.1"/>
</dbReference>
<evidence type="ECO:0000256" key="2">
    <source>
        <dbReference type="ARBA" id="ARBA00004613"/>
    </source>
</evidence>
<evidence type="ECO:0000256" key="8">
    <source>
        <dbReference type="ARBA" id="ARBA00022750"/>
    </source>
</evidence>
<dbReference type="InterPro" id="IPR001969">
    <property type="entry name" value="Aspartic_peptidase_AS"/>
</dbReference>
<keyword evidence="10" id="KW-0865">Zymogen</keyword>
<evidence type="ECO:0000256" key="5">
    <source>
        <dbReference type="ARBA" id="ARBA00022525"/>
    </source>
</evidence>
<dbReference type="GO" id="GO:0005576">
    <property type="term" value="C:extracellular region"/>
    <property type="evidence" value="ECO:0007669"/>
    <property type="project" value="UniProtKB-SubCell"/>
</dbReference>
<evidence type="ECO:0000256" key="13">
    <source>
        <dbReference type="PIRSR" id="PIRSR601461-2"/>
    </source>
</evidence>
<feature type="active site" evidence="12">
    <location>
        <position position="76"/>
    </location>
</feature>
<dbReference type="OMA" id="NAVCIPK"/>
<protein>
    <recommendedName>
        <fullName evidence="4">candidapepsin</fullName>
        <ecNumber evidence="4">3.4.23.24</ecNumber>
    </recommendedName>
</protein>
<keyword evidence="6 14" id="KW-0645">Protease</keyword>
<evidence type="ECO:0000313" key="19">
    <source>
        <dbReference type="Proteomes" id="UP000449547"/>
    </source>
</evidence>
<feature type="domain" description="Peptidase A1" evidence="17">
    <location>
        <begin position="58"/>
        <end position="383"/>
    </location>
</feature>
<feature type="compositionally biased region" description="Low complexity" evidence="15">
    <location>
        <begin position="467"/>
        <end position="480"/>
    </location>
</feature>
<dbReference type="PROSITE" id="PS51767">
    <property type="entry name" value="PEPTIDASE_A1"/>
    <property type="match status" value="1"/>
</dbReference>
<dbReference type="InterPro" id="IPR033121">
    <property type="entry name" value="PEPTIDASE_A1"/>
</dbReference>
<evidence type="ECO:0000256" key="6">
    <source>
        <dbReference type="ARBA" id="ARBA00022670"/>
    </source>
</evidence>
<dbReference type="EC" id="3.4.23.24" evidence="4"/>
<comment type="similarity">
    <text evidence="3 14">Belongs to the peptidase A1 family.</text>
</comment>
<proteinExistence type="inferred from homology"/>
<dbReference type="InterPro" id="IPR001461">
    <property type="entry name" value="Aspartic_peptidase_A1"/>
</dbReference>
<dbReference type="GO" id="GO:0004190">
    <property type="term" value="F:aspartic-type endopeptidase activity"/>
    <property type="evidence" value="ECO:0007669"/>
    <property type="project" value="UniProtKB-KW"/>
</dbReference>
<feature type="signal peptide" evidence="16">
    <location>
        <begin position="1"/>
        <end position="18"/>
    </location>
</feature>
<evidence type="ECO:0000313" key="18">
    <source>
        <dbReference type="EMBL" id="KAA8900042.1"/>
    </source>
</evidence>
<evidence type="ECO:0000256" key="10">
    <source>
        <dbReference type="ARBA" id="ARBA00023145"/>
    </source>
</evidence>
<dbReference type="GeneID" id="54782641"/>
<dbReference type="CDD" id="cd05474">
    <property type="entry name" value="SAP_like"/>
    <property type="match status" value="1"/>
</dbReference>
<comment type="catalytic activity">
    <reaction evidence="1">
        <text>Preferential cleavage at the carboxyl of hydrophobic amino acids, but fails to cleave 15-Leu-|-Tyr-16, 16-Tyr-|-Leu-17 and 24-Phe-|-Phe-25 of insulin B chain. Activates trypsinogen, and degrades keratin.</text>
        <dbReference type="EC" id="3.4.23.24"/>
    </reaction>
</comment>
<keyword evidence="19" id="KW-1185">Reference proteome</keyword>
<keyword evidence="11 13" id="KW-1015">Disulfide bond</keyword>
<comment type="subcellular location">
    <subcellularLocation>
        <location evidence="2">Secreted</location>
    </subcellularLocation>
</comment>
<dbReference type="Gene3D" id="2.40.70.10">
    <property type="entry name" value="Acid Proteases"/>
    <property type="match status" value="2"/>
</dbReference>
<reference evidence="18 19" key="1">
    <citation type="submission" date="2019-07" db="EMBL/GenBank/DDBJ databases">
        <title>Genome assembly of two rare yeast pathogens: Diutina rugosa and Trichomonascus ciferrii.</title>
        <authorList>
            <person name="Mixao V."/>
            <person name="Saus E."/>
            <person name="Hansen A."/>
            <person name="Lass-Flor C."/>
            <person name="Gabaldon T."/>
        </authorList>
    </citation>
    <scope>NUCLEOTIDE SEQUENCE [LARGE SCALE GENOMIC DNA]</scope>
    <source>
        <strain evidence="18 19">CBS 613</strain>
    </source>
</reference>
<organism evidence="18 19">
    <name type="scientific">Diutina rugosa</name>
    <name type="common">Yeast</name>
    <name type="synonym">Candida rugosa</name>
    <dbReference type="NCBI Taxonomy" id="5481"/>
    <lineage>
        <taxon>Eukaryota</taxon>
        <taxon>Fungi</taxon>
        <taxon>Dikarya</taxon>
        <taxon>Ascomycota</taxon>
        <taxon>Saccharomycotina</taxon>
        <taxon>Pichiomycetes</taxon>
        <taxon>Debaryomycetaceae</taxon>
        <taxon>Diutina</taxon>
    </lineage>
</organism>
<keyword evidence="5" id="KW-0964">Secreted</keyword>
<dbReference type="FunFam" id="2.40.70.10:FF:000011">
    <property type="entry name" value="Aspartic protease"/>
    <property type="match status" value="1"/>
</dbReference>
<evidence type="ECO:0000256" key="1">
    <source>
        <dbReference type="ARBA" id="ARBA00001675"/>
    </source>
</evidence>
<dbReference type="AlphaFoldDB" id="A0A642UJ84"/>
<gene>
    <name evidence="18" type="ORF">DIURU_003990</name>
</gene>
<accession>A0A642UJ84</accession>
<dbReference type="PROSITE" id="PS00141">
    <property type="entry name" value="ASP_PROTEASE"/>
    <property type="match status" value="1"/>
</dbReference>
<dbReference type="PANTHER" id="PTHR47966">
    <property type="entry name" value="BETA-SITE APP-CLEAVING ENZYME, ISOFORM A-RELATED"/>
    <property type="match status" value="1"/>
</dbReference>
<keyword evidence="8 14" id="KW-0064">Aspartyl protease</keyword>
<comment type="caution">
    <text evidence="18">The sequence shown here is derived from an EMBL/GenBank/DDBJ whole genome shotgun (WGS) entry which is preliminary data.</text>
</comment>
<feature type="region of interest" description="Disordered" evidence="15">
    <location>
        <begin position="467"/>
        <end position="501"/>
    </location>
</feature>
<evidence type="ECO:0000256" key="15">
    <source>
        <dbReference type="SAM" id="MobiDB-lite"/>
    </source>
</evidence>
<evidence type="ECO:0000256" key="14">
    <source>
        <dbReference type="RuleBase" id="RU000454"/>
    </source>
</evidence>
<dbReference type="GO" id="GO:0006508">
    <property type="term" value="P:proteolysis"/>
    <property type="evidence" value="ECO:0007669"/>
    <property type="project" value="UniProtKB-KW"/>
</dbReference>
<dbReference type="PRINTS" id="PR00792">
    <property type="entry name" value="PEPSIN"/>
</dbReference>
<evidence type="ECO:0000259" key="17">
    <source>
        <dbReference type="PROSITE" id="PS51767"/>
    </source>
</evidence>
<evidence type="ECO:0000256" key="11">
    <source>
        <dbReference type="ARBA" id="ARBA00023157"/>
    </source>
</evidence>
<name>A0A642UJ84_DIURU</name>
<feature type="chain" id="PRO_5025001452" description="candidapepsin" evidence="16">
    <location>
        <begin position="19"/>
        <end position="525"/>
    </location>
</feature>
<evidence type="ECO:0000256" key="3">
    <source>
        <dbReference type="ARBA" id="ARBA00007447"/>
    </source>
</evidence>
<dbReference type="VEuPathDB" id="FungiDB:DIURU_003990"/>
<dbReference type="InterPro" id="IPR033876">
    <property type="entry name" value="SAP-like"/>
</dbReference>
<evidence type="ECO:0000256" key="16">
    <source>
        <dbReference type="SAM" id="SignalP"/>
    </source>
</evidence>
<dbReference type="PANTHER" id="PTHR47966:SF65">
    <property type="entry name" value="ASPARTIC-TYPE ENDOPEPTIDASE"/>
    <property type="match status" value="1"/>
</dbReference>
<sequence>MKWSAPVSLALAATAVAADFVKVDFDVLEKSSSGALQRRDLARREPQAVNIGNQGHWYLAQLYLGSSRQQVSVLLDTGSSDFWVVDKNADCQAPGQGNQCVVYGQFDTQQSTSFKRNDSLPGFSFSYMDDTSVSGNYVQDTVQIGDYVINDYVIALANKTSSPYGVLGIGFSGKVASIKSDFIYPNLPQRLKDDGLIKKNLYSLYLNNINADSGSVLFGAIDTAKIDGELTTVPLVNIYSQLSDKPIEVSLEFTKLTFKGDSEADVITDNKYVAMLDSGSTNTYLPKPLFQRALSIVGGWTQPNGLSYIECPKDDSSTFTFGFNGANIEVPLEELVIPSSDIEGKCIFTGILPSSNDLAIVGDSVLRHAYLVYDLEDYQISIGKVKYTNDSDIHEVDGTLPSASVIESAVTLSTLASYAEATAAAVAYPQGSLTVTWYRDLLAKGNKAMNDTGLILDMVTDGKNGSSAAAATGSGSGGDSSARDSSAKSTSGASTTAASSSKGDDAAALATPWMAMLIGLLSMFV</sequence>
<feature type="active site" evidence="12">
    <location>
        <position position="277"/>
    </location>
</feature>
<evidence type="ECO:0000256" key="12">
    <source>
        <dbReference type="PIRSR" id="PIRSR601461-1"/>
    </source>
</evidence>
<dbReference type="Proteomes" id="UP000449547">
    <property type="component" value="Unassembled WGS sequence"/>
</dbReference>
<evidence type="ECO:0000256" key="4">
    <source>
        <dbReference type="ARBA" id="ARBA00013207"/>
    </source>
</evidence>
<keyword evidence="9 14" id="KW-0378">Hydrolase</keyword>
<dbReference type="SUPFAM" id="SSF50630">
    <property type="entry name" value="Acid proteases"/>
    <property type="match status" value="1"/>
</dbReference>
<dbReference type="InterPro" id="IPR021109">
    <property type="entry name" value="Peptidase_aspartic_dom_sf"/>
</dbReference>
<feature type="disulfide bond" evidence="13">
    <location>
        <begin position="311"/>
        <end position="346"/>
    </location>
</feature>
<keyword evidence="7 16" id="KW-0732">Signal</keyword>
<evidence type="ECO:0000256" key="9">
    <source>
        <dbReference type="ARBA" id="ARBA00022801"/>
    </source>
</evidence>
<dbReference type="OrthoDB" id="771136at2759"/>
<dbReference type="Pfam" id="PF00026">
    <property type="entry name" value="Asp"/>
    <property type="match status" value="1"/>
</dbReference>
<dbReference type="EMBL" id="SWFT01000117">
    <property type="protein sequence ID" value="KAA8900042.1"/>
    <property type="molecule type" value="Genomic_DNA"/>
</dbReference>